<evidence type="ECO:0000256" key="5">
    <source>
        <dbReference type="ARBA" id="ARBA00023136"/>
    </source>
</evidence>
<gene>
    <name evidence="8" type="ORF">RJ45_11535</name>
</gene>
<dbReference type="Gene3D" id="2.40.30.170">
    <property type="match status" value="1"/>
</dbReference>
<evidence type="ECO:0000256" key="3">
    <source>
        <dbReference type="ARBA" id="ARBA00022692"/>
    </source>
</evidence>
<protein>
    <submittedName>
        <fullName evidence="8">Multidrug transporter</fullName>
    </submittedName>
</protein>
<comment type="subcellular location">
    <subcellularLocation>
        <location evidence="1">Membrane</location>
        <topology evidence="1">Single-pass membrane protein</topology>
    </subcellularLocation>
</comment>
<dbReference type="Proteomes" id="UP000031278">
    <property type="component" value="Unassembled WGS sequence"/>
</dbReference>
<sequence length="407" mass="45981">MLEGLAVWALFIYLLRLVGMPWNKFTKAFSYLGGAGWLVFVWIGLITFAPMDMSGGSVVQSPHIQLRPGSTKIKGHVDEILVRPNEKVKKGQLVYTLDDEQYQIALNKAQTQLDSANVALSISQEDVLIAEQNHYAALKDIEIASNEIEAARDDFEWKETTLRRYQKQNKVVKHTITETQMDEQQTAVDVARTKLVTLQSQLDKAKVSAHRAKLDFEKAELSVESRKVDVANKLEDVAQAQWNLDNTRVYAPADGYLTNFIMREGQYVGVMPRIQMYTDEKYVLMRVNHQAIRNVKVGQQAEFASPVYPGKVFSAEVEGIIEATGEAQGSLLARDDNVRQMTGKNALNKHHFVRLKLTEPGDYDIPVGSVGLAWISAEKPIDFLAFLDVIRGIIIRMKSQIYFIWSM</sequence>
<evidence type="ECO:0000313" key="9">
    <source>
        <dbReference type="Proteomes" id="UP000031278"/>
    </source>
</evidence>
<dbReference type="PANTHER" id="PTHR30386">
    <property type="entry name" value="MEMBRANE FUSION SUBUNIT OF EMRAB-TOLC MULTIDRUG EFFLUX PUMP"/>
    <property type="match status" value="1"/>
</dbReference>
<reference evidence="8 9" key="1">
    <citation type="submission" date="2014-12" db="EMBL/GenBank/DDBJ databases">
        <title>Genome sequencing of Photobacterium gaetbulicola AD005a.</title>
        <authorList>
            <person name="Adrian T.G.S."/>
            <person name="Chan K.G."/>
        </authorList>
    </citation>
    <scope>NUCLEOTIDE SEQUENCE [LARGE SCALE GENOMIC DNA]</scope>
    <source>
        <strain evidence="8 9">AD005a</strain>
    </source>
</reference>
<dbReference type="PANTHER" id="PTHR30386:SF26">
    <property type="entry name" value="TRANSPORT PROTEIN COMB"/>
    <property type="match status" value="1"/>
</dbReference>
<evidence type="ECO:0000313" key="8">
    <source>
        <dbReference type="EMBL" id="KHT63446.1"/>
    </source>
</evidence>
<feature type="transmembrane region" description="Helical" evidence="6">
    <location>
        <begin position="6"/>
        <end position="22"/>
    </location>
</feature>
<name>A0A0B9GXH1_9GAMM</name>
<evidence type="ECO:0000256" key="4">
    <source>
        <dbReference type="ARBA" id="ARBA00022989"/>
    </source>
</evidence>
<proteinExistence type="inferred from homology"/>
<evidence type="ECO:0000256" key="2">
    <source>
        <dbReference type="ARBA" id="ARBA00009477"/>
    </source>
</evidence>
<dbReference type="Gene3D" id="2.40.50.100">
    <property type="match status" value="1"/>
</dbReference>
<dbReference type="InterPro" id="IPR050739">
    <property type="entry name" value="MFP"/>
</dbReference>
<dbReference type="InterPro" id="IPR058625">
    <property type="entry name" value="MdtA-like_BSH"/>
</dbReference>
<comment type="similarity">
    <text evidence="2">Belongs to the membrane fusion protein (MFP) (TC 8.A.1) family.</text>
</comment>
<dbReference type="Pfam" id="PF25917">
    <property type="entry name" value="BSH_RND"/>
    <property type="match status" value="1"/>
</dbReference>
<evidence type="ECO:0000256" key="6">
    <source>
        <dbReference type="SAM" id="Phobius"/>
    </source>
</evidence>
<organism evidence="8 9">
    <name type="scientific">Photobacterium gaetbulicola</name>
    <dbReference type="NCBI Taxonomy" id="1295392"/>
    <lineage>
        <taxon>Bacteria</taxon>
        <taxon>Pseudomonadati</taxon>
        <taxon>Pseudomonadota</taxon>
        <taxon>Gammaproteobacteria</taxon>
        <taxon>Vibrionales</taxon>
        <taxon>Vibrionaceae</taxon>
        <taxon>Photobacterium</taxon>
    </lineage>
</organism>
<comment type="caution">
    <text evidence="8">The sequence shown here is derived from an EMBL/GenBank/DDBJ whole genome shotgun (WGS) entry which is preliminary data.</text>
</comment>
<dbReference type="RefSeq" id="WP_039461786.1">
    <property type="nucleotide sequence ID" value="NZ_JWLZ01000157.1"/>
</dbReference>
<keyword evidence="4 6" id="KW-1133">Transmembrane helix</keyword>
<dbReference type="GO" id="GO:0016020">
    <property type="term" value="C:membrane"/>
    <property type="evidence" value="ECO:0007669"/>
    <property type="project" value="UniProtKB-SubCell"/>
</dbReference>
<dbReference type="AlphaFoldDB" id="A0A0B9GXH1"/>
<evidence type="ECO:0000259" key="7">
    <source>
        <dbReference type="Pfam" id="PF25917"/>
    </source>
</evidence>
<accession>A0A0B9GXH1</accession>
<keyword evidence="5 6" id="KW-0472">Membrane</keyword>
<dbReference type="Gene3D" id="1.10.287.470">
    <property type="entry name" value="Helix hairpin bin"/>
    <property type="match status" value="1"/>
</dbReference>
<dbReference type="SUPFAM" id="SSF111369">
    <property type="entry name" value="HlyD-like secretion proteins"/>
    <property type="match status" value="2"/>
</dbReference>
<evidence type="ECO:0000256" key="1">
    <source>
        <dbReference type="ARBA" id="ARBA00004167"/>
    </source>
</evidence>
<keyword evidence="3 6" id="KW-0812">Transmembrane</keyword>
<dbReference type="EMBL" id="JWLZ01000157">
    <property type="protein sequence ID" value="KHT63446.1"/>
    <property type="molecule type" value="Genomic_DNA"/>
</dbReference>
<feature type="domain" description="Multidrug resistance protein MdtA-like barrel-sandwich hybrid" evidence="7">
    <location>
        <begin position="72"/>
        <end position="268"/>
    </location>
</feature>
<feature type="transmembrane region" description="Helical" evidence="6">
    <location>
        <begin position="29"/>
        <end position="51"/>
    </location>
</feature>